<evidence type="ECO:0000313" key="3">
    <source>
        <dbReference type="Proteomes" id="UP000037848"/>
    </source>
</evidence>
<dbReference type="OrthoDB" id="2619901at2"/>
<evidence type="ECO:0000313" key="2">
    <source>
        <dbReference type="EMBL" id="KPH63200.1"/>
    </source>
</evidence>
<keyword evidence="3" id="KW-1185">Reference proteome</keyword>
<comment type="caution">
    <text evidence="2">The sequence shown here is derived from an EMBL/GenBank/DDBJ whole genome shotgun (WGS) entry which is preliminary data.</text>
</comment>
<feature type="transmembrane region" description="Helical" evidence="1">
    <location>
        <begin position="76"/>
        <end position="96"/>
    </location>
</feature>
<proteinExistence type="predicted"/>
<dbReference type="Pfam" id="PF11196">
    <property type="entry name" value="DUF2834"/>
    <property type="match status" value="1"/>
</dbReference>
<keyword evidence="1" id="KW-0812">Transmembrane</keyword>
<evidence type="ECO:0008006" key="4">
    <source>
        <dbReference type="Google" id="ProtNLM"/>
    </source>
</evidence>
<accession>A0A0N1MVT2</accession>
<reference evidence="2 3" key="1">
    <citation type="submission" date="2015-08" db="EMBL/GenBank/DDBJ databases">
        <title>Draft Genome Sequence of Pseudoalteromonas porphyrae UCD-SED14.</title>
        <authorList>
            <person name="Coil D.A."/>
            <person name="Jospin G."/>
            <person name="Lee R.D."/>
            <person name="Eisen J.A."/>
        </authorList>
    </citation>
    <scope>NUCLEOTIDE SEQUENCE [LARGE SCALE GENOMIC DNA]</scope>
    <source>
        <strain evidence="2 3">UCD-SED14</strain>
    </source>
</reference>
<protein>
    <recommendedName>
        <fullName evidence="4">DUF2834 domain-containing protein</fullName>
    </recommendedName>
</protein>
<feature type="transmembrane region" description="Helical" evidence="1">
    <location>
        <begin position="45"/>
        <end position="64"/>
    </location>
</feature>
<dbReference type="InterPro" id="IPR021362">
    <property type="entry name" value="DUF2834"/>
</dbReference>
<dbReference type="PATRIC" id="fig|187330.3.peg.4036"/>
<feature type="transmembrane region" description="Helical" evidence="1">
    <location>
        <begin position="5"/>
        <end position="25"/>
    </location>
</feature>
<dbReference type="Proteomes" id="UP000037848">
    <property type="component" value="Unassembled WGS sequence"/>
</dbReference>
<keyword evidence="1" id="KW-0472">Membrane</keyword>
<evidence type="ECO:0000256" key="1">
    <source>
        <dbReference type="SAM" id="Phobius"/>
    </source>
</evidence>
<name>A0A0N1MVT2_9GAMM</name>
<dbReference type="AlphaFoldDB" id="A0A0N1MVT2"/>
<sequence>MSKLYLFLTVLGIAIPFGAFIPWLVNNGLDFTALFYAAVINPISIFAWLDVLVAALVLLIFIAVDGKRNKVKYRWLAILGTLSIGVSFGFPLYLYLKEKQYLDLKKA</sequence>
<organism evidence="2 3">
    <name type="scientific">Pseudoalteromonas porphyrae</name>
    <dbReference type="NCBI Taxonomy" id="187330"/>
    <lineage>
        <taxon>Bacteria</taxon>
        <taxon>Pseudomonadati</taxon>
        <taxon>Pseudomonadota</taxon>
        <taxon>Gammaproteobacteria</taxon>
        <taxon>Alteromonadales</taxon>
        <taxon>Pseudoalteromonadaceae</taxon>
        <taxon>Pseudoalteromonas</taxon>
    </lineage>
</organism>
<gene>
    <name evidence="2" type="ORF">ADS77_09655</name>
</gene>
<dbReference type="RefSeq" id="WP_054205522.1">
    <property type="nucleotide sequence ID" value="NZ_LHPH01000009.1"/>
</dbReference>
<keyword evidence="1" id="KW-1133">Transmembrane helix</keyword>
<dbReference type="EMBL" id="LHPH01000009">
    <property type="protein sequence ID" value="KPH63200.1"/>
    <property type="molecule type" value="Genomic_DNA"/>
</dbReference>